<evidence type="ECO:0000313" key="2">
    <source>
        <dbReference type="Proteomes" id="UP000008281"/>
    </source>
</evidence>
<name>E3NV41_CAERE</name>
<dbReference type="Proteomes" id="UP000008281">
    <property type="component" value="Unassembled WGS sequence"/>
</dbReference>
<accession>E3NV41</accession>
<organism evidence="2">
    <name type="scientific">Caenorhabditis remanei</name>
    <name type="common">Caenorhabditis vulgaris</name>
    <dbReference type="NCBI Taxonomy" id="31234"/>
    <lineage>
        <taxon>Eukaryota</taxon>
        <taxon>Metazoa</taxon>
        <taxon>Ecdysozoa</taxon>
        <taxon>Nematoda</taxon>
        <taxon>Chromadorea</taxon>
        <taxon>Rhabditida</taxon>
        <taxon>Rhabditina</taxon>
        <taxon>Rhabditomorpha</taxon>
        <taxon>Rhabditoidea</taxon>
        <taxon>Rhabditidae</taxon>
        <taxon>Peloderinae</taxon>
        <taxon>Caenorhabditis</taxon>
    </lineage>
</organism>
<evidence type="ECO:0000313" key="1">
    <source>
        <dbReference type="EMBL" id="EFO97186.1"/>
    </source>
</evidence>
<dbReference type="HOGENOM" id="CLU_2724631_0_0_1"/>
<protein>
    <submittedName>
        <fullName evidence="1">Uncharacterized protein</fullName>
    </submittedName>
</protein>
<reference evidence="1" key="1">
    <citation type="submission" date="2007-07" db="EMBL/GenBank/DDBJ databases">
        <title>PCAP assembly of the Caenorhabditis remanei genome.</title>
        <authorList>
            <consortium name="The Caenorhabditis remanei Sequencing Consortium"/>
            <person name="Wilson R.K."/>
        </authorList>
    </citation>
    <scope>NUCLEOTIDE SEQUENCE [LARGE SCALE GENOMIC DNA]</scope>
    <source>
        <strain evidence="1">PB4641</strain>
    </source>
</reference>
<sequence>MVDNHFHFHESQKRSVIVFISSAESQKRSVIVFISSAESQKRSVIVFHFFCRISITICDRFSFLLQNLKNNL</sequence>
<dbReference type="AlphaFoldDB" id="E3NV41"/>
<dbReference type="EMBL" id="DS270794">
    <property type="protein sequence ID" value="EFO97186.1"/>
    <property type="molecule type" value="Genomic_DNA"/>
</dbReference>
<proteinExistence type="predicted"/>
<keyword evidence="2" id="KW-1185">Reference proteome</keyword>
<gene>
    <name evidence="1" type="ORF">CRE_15247</name>
</gene>
<dbReference type="InParanoid" id="E3NV41"/>